<reference evidence="3" key="1">
    <citation type="journal article" date="2019" name="Int. J. Syst. Evol. Microbiol.">
        <title>The Global Catalogue of Microorganisms (GCM) 10K type strain sequencing project: providing services to taxonomists for standard genome sequencing and annotation.</title>
        <authorList>
            <consortium name="The Broad Institute Genomics Platform"/>
            <consortium name="The Broad Institute Genome Sequencing Center for Infectious Disease"/>
            <person name="Wu L."/>
            <person name="Ma J."/>
        </authorList>
    </citation>
    <scope>NUCLEOTIDE SEQUENCE [LARGE SCALE GENOMIC DNA]</scope>
    <source>
        <strain evidence="3">CGMCC 4.7275</strain>
    </source>
</reference>
<evidence type="ECO:0000313" key="2">
    <source>
        <dbReference type="EMBL" id="GGJ77801.1"/>
    </source>
</evidence>
<comment type="caution">
    <text evidence="2">The sequence shown here is derived from an EMBL/GenBank/DDBJ whole genome shotgun (WGS) entry which is preliminary data.</text>
</comment>
<dbReference type="InterPro" id="IPR004360">
    <property type="entry name" value="Glyas_Fos-R_dOase_dom"/>
</dbReference>
<accession>A0ABQ2E2H9</accession>
<dbReference type="SUPFAM" id="SSF54593">
    <property type="entry name" value="Glyoxalase/Bleomycin resistance protein/Dihydroxybiphenyl dioxygenase"/>
    <property type="match status" value="1"/>
</dbReference>
<dbReference type="Gene3D" id="3.10.180.10">
    <property type="entry name" value="2,3-Dihydroxybiphenyl 1,2-Dioxygenase, domain 1"/>
    <property type="match status" value="1"/>
</dbReference>
<dbReference type="PANTHER" id="PTHR39434:SF1">
    <property type="entry name" value="VOC DOMAIN-CONTAINING PROTEIN"/>
    <property type="match status" value="1"/>
</dbReference>
<dbReference type="PROSITE" id="PS51819">
    <property type="entry name" value="VOC"/>
    <property type="match status" value="1"/>
</dbReference>
<protein>
    <submittedName>
        <fullName evidence="2">Glyoxalase</fullName>
    </submittedName>
</protein>
<gene>
    <name evidence="2" type="ORF">GCM10011583_06500</name>
</gene>
<dbReference type="CDD" id="cd08357">
    <property type="entry name" value="VOC_like"/>
    <property type="match status" value="1"/>
</dbReference>
<dbReference type="InterPro" id="IPR029068">
    <property type="entry name" value="Glyas_Bleomycin-R_OHBP_Dase"/>
</dbReference>
<evidence type="ECO:0000259" key="1">
    <source>
        <dbReference type="PROSITE" id="PS51819"/>
    </source>
</evidence>
<dbReference type="Pfam" id="PF00903">
    <property type="entry name" value="Glyoxalase"/>
    <property type="match status" value="1"/>
</dbReference>
<organism evidence="2 3">
    <name type="scientific">Streptomyces camponoticapitis</name>
    <dbReference type="NCBI Taxonomy" id="1616125"/>
    <lineage>
        <taxon>Bacteria</taxon>
        <taxon>Bacillati</taxon>
        <taxon>Actinomycetota</taxon>
        <taxon>Actinomycetes</taxon>
        <taxon>Kitasatosporales</taxon>
        <taxon>Streptomycetaceae</taxon>
        <taxon>Streptomyces</taxon>
    </lineage>
</organism>
<keyword evidence="3" id="KW-1185">Reference proteome</keyword>
<dbReference type="Proteomes" id="UP000660265">
    <property type="component" value="Unassembled WGS sequence"/>
</dbReference>
<feature type="domain" description="VOC" evidence="1">
    <location>
        <begin position="19"/>
        <end position="144"/>
    </location>
</feature>
<name>A0ABQ2E2H9_9ACTN</name>
<dbReference type="EMBL" id="BMMV01000002">
    <property type="protein sequence ID" value="GGJ77801.1"/>
    <property type="molecule type" value="Genomic_DNA"/>
</dbReference>
<dbReference type="InterPro" id="IPR037523">
    <property type="entry name" value="VOC_core"/>
</dbReference>
<dbReference type="PANTHER" id="PTHR39434">
    <property type="match status" value="1"/>
</dbReference>
<evidence type="ECO:0000313" key="3">
    <source>
        <dbReference type="Proteomes" id="UP000660265"/>
    </source>
</evidence>
<sequence>MTVTKGGSTPMTTPGPRIPRFHLAVPVDDLAAARRFYGDVLGLAEGRSSDTWVDWNLHGHQFVTHLAPRRGDDAHNEVDGHDVPVPHFGLLLTPPEFHDLADRLRAAGTTFVIEPYLRFEGRPGEQWTMFLLDPAGNALEFKAFADDAQVFAG</sequence>
<proteinExistence type="predicted"/>